<comment type="caution">
    <text evidence="1">The sequence shown here is derived from an EMBL/GenBank/DDBJ whole genome shotgun (WGS) entry which is preliminary data.</text>
</comment>
<proteinExistence type="predicted"/>
<dbReference type="AlphaFoldDB" id="A0A6B0GMU5"/>
<evidence type="ECO:0000313" key="2">
    <source>
        <dbReference type="Proteomes" id="UP000451471"/>
    </source>
</evidence>
<evidence type="ECO:0000313" key="1">
    <source>
        <dbReference type="EMBL" id="MWG36094.1"/>
    </source>
</evidence>
<reference evidence="1 2" key="1">
    <citation type="submission" date="2019-12" db="EMBL/GenBank/DDBJ databases">
        <title>Halocatena pleomorpha gen. nov. sp. nov., an extremely halophilic archaeon of family Halobacteriaceae isolated from saltpan soil.</title>
        <authorList>
            <person name="Pal Y."/>
            <person name="Verma A."/>
            <person name="Krishnamurthi S."/>
            <person name="Kumar P."/>
        </authorList>
    </citation>
    <scope>NUCLEOTIDE SEQUENCE [LARGE SCALE GENOMIC DNA]</scope>
    <source>
        <strain evidence="1 2">JCM 16495</strain>
    </source>
</reference>
<gene>
    <name evidence="1" type="ORF">GQS65_16635</name>
</gene>
<dbReference type="RefSeq" id="WP_158205751.1">
    <property type="nucleotide sequence ID" value="NZ_WSZK01000030.1"/>
</dbReference>
<organism evidence="1 2">
    <name type="scientific">Halomarina oriensis</name>
    <dbReference type="NCBI Taxonomy" id="671145"/>
    <lineage>
        <taxon>Archaea</taxon>
        <taxon>Methanobacteriati</taxon>
        <taxon>Methanobacteriota</taxon>
        <taxon>Stenosarchaea group</taxon>
        <taxon>Halobacteria</taxon>
        <taxon>Halobacteriales</taxon>
        <taxon>Natronomonadaceae</taxon>
        <taxon>Halomarina</taxon>
    </lineage>
</organism>
<sequence length="248" mass="27688">MVDLFGTSVPTPLLQAGFSAVTFALGVEYKKWRDNSTQGKQDREDWYNEAQIAIVEVMHLGQRHTLRSDLDFGSISERLNEISGTLSKHASKSPEGVDAESAKEVAELAKLYSVVSAYAEVSEEKPMAEVLSEVLEMLQRLGHEDTDVGEVKEMMEMFGRMDNLPSPDTDDVVDEVEAKSLLEDVPDEILDEGPETVADIKEMPLEGMVNLIEPTVADNILRESMRSYMQIVLLDVSAAMYKRLEKRS</sequence>
<dbReference type="Proteomes" id="UP000451471">
    <property type="component" value="Unassembled WGS sequence"/>
</dbReference>
<keyword evidence="2" id="KW-1185">Reference proteome</keyword>
<dbReference type="EMBL" id="WSZK01000030">
    <property type="protein sequence ID" value="MWG36094.1"/>
    <property type="molecule type" value="Genomic_DNA"/>
</dbReference>
<accession>A0A6B0GMU5</accession>
<name>A0A6B0GMU5_9EURY</name>
<protein>
    <submittedName>
        <fullName evidence="1">Uncharacterized protein</fullName>
    </submittedName>
</protein>